<dbReference type="EMBL" id="SMKV01000001">
    <property type="protein sequence ID" value="TDC96766.1"/>
    <property type="molecule type" value="Genomic_DNA"/>
</dbReference>
<gene>
    <name evidence="14" type="ORF">E1161_00615</name>
</gene>
<dbReference type="EC" id="1.14.11.77" evidence="9"/>
<keyword evidence="3" id="KW-0479">Metal-binding</keyword>
<dbReference type="SUPFAM" id="SSF51197">
    <property type="entry name" value="Clavaminate synthase-like"/>
    <property type="match status" value="1"/>
</dbReference>
<dbReference type="Gene3D" id="3.60.130.10">
    <property type="entry name" value="Clavaminate synthase-like"/>
    <property type="match status" value="1"/>
</dbReference>
<dbReference type="PANTHER" id="PTHR30468:SF5">
    <property type="entry name" value="ALPHA-KETOGLUTARATE-DEPENDENT SULFATE ESTER DIOXYGENASE"/>
    <property type="match status" value="1"/>
</dbReference>
<keyword evidence="6" id="KW-0408">Iron</keyword>
<evidence type="ECO:0000256" key="3">
    <source>
        <dbReference type="ARBA" id="ARBA00022723"/>
    </source>
</evidence>
<keyword evidence="5" id="KW-0560">Oxidoreductase</keyword>
<evidence type="ECO:0000313" key="14">
    <source>
        <dbReference type="EMBL" id="TDC96766.1"/>
    </source>
</evidence>
<dbReference type="InterPro" id="IPR042098">
    <property type="entry name" value="TauD-like_sf"/>
</dbReference>
<dbReference type="RefSeq" id="WP_132618385.1">
    <property type="nucleotide sequence ID" value="NZ_SMKV01000001.1"/>
</dbReference>
<evidence type="ECO:0000313" key="15">
    <source>
        <dbReference type="Proteomes" id="UP000294744"/>
    </source>
</evidence>
<reference evidence="14 15" key="1">
    <citation type="submission" date="2019-03" db="EMBL/GenBank/DDBJ databases">
        <title>Draft genome sequences of novel Actinobacteria.</title>
        <authorList>
            <person name="Sahin N."/>
            <person name="Ay H."/>
            <person name="Saygin H."/>
        </authorList>
    </citation>
    <scope>NUCLEOTIDE SEQUENCE [LARGE SCALE GENOMIC DNA]</scope>
    <source>
        <strain evidence="14 15">16K404</strain>
    </source>
</reference>
<evidence type="ECO:0000256" key="1">
    <source>
        <dbReference type="ARBA" id="ARBA00001954"/>
    </source>
</evidence>
<evidence type="ECO:0000256" key="6">
    <source>
        <dbReference type="ARBA" id="ARBA00023004"/>
    </source>
</evidence>
<evidence type="ECO:0000259" key="13">
    <source>
        <dbReference type="Pfam" id="PF02668"/>
    </source>
</evidence>
<comment type="caution">
    <text evidence="14">The sequence shown here is derived from an EMBL/GenBank/DDBJ whole genome shotgun (WGS) entry which is preliminary data.</text>
</comment>
<evidence type="ECO:0000256" key="7">
    <source>
        <dbReference type="ARBA" id="ARBA00050529"/>
    </source>
</evidence>
<evidence type="ECO:0000256" key="9">
    <source>
        <dbReference type="ARBA" id="ARBA00066614"/>
    </source>
</evidence>
<evidence type="ECO:0000256" key="2">
    <source>
        <dbReference type="ARBA" id="ARBA00005896"/>
    </source>
</evidence>
<dbReference type="Pfam" id="PF02668">
    <property type="entry name" value="TauD"/>
    <property type="match status" value="1"/>
</dbReference>
<dbReference type="GO" id="GO:0016706">
    <property type="term" value="F:2-oxoglutarate-dependent dioxygenase activity"/>
    <property type="evidence" value="ECO:0007669"/>
    <property type="project" value="TreeGrafter"/>
</dbReference>
<evidence type="ECO:0000256" key="4">
    <source>
        <dbReference type="ARBA" id="ARBA00022964"/>
    </source>
</evidence>
<name>A0A4R4V171_9PSEU</name>
<protein>
    <recommendedName>
        <fullName evidence="10">Alpha-ketoglutarate-dependent sulfate ester dioxygenase</fullName>
        <ecNumber evidence="9">1.14.11.77</ecNumber>
    </recommendedName>
    <alternativeName>
        <fullName evidence="11">Type II alkyl sulfatase</fullName>
    </alternativeName>
</protein>
<comment type="similarity">
    <text evidence="2">Belongs to the TfdA dioxygenase family.</text>
</comment>
<keyword evidence="15" id="KW-1185">Reference proteome</keyword>
<evidence type="ECO:0000256" key="12">
    <source>
        <dbReference type="SAM" id="MobiDB-lite"/>
    </source>
</evidence>
<dbReference type="InterPro" id="IPR003819">
    <property type="entry name" value="TauD/TfdA-like"/>
</dbReference>
<keyword evidence="4 14" id="KW-0223">Dioxygenase</keyword>
<proteinExistence type="inferred from homology"/>
<evidence type="ECO:0000256" key="5">
    <source>
        <dbReference type="ARBA" id="ARBA00023002"/>
    </source>
</evidence>
<evidence type="ECO:0000256" key="8">
    <source>
        <dbReference type="ARBA" id="ARBA00051250"/>
    </source>
</evidence>
<accession>A0A4R4V171</accession>
<organism evidence="14 15">
    <name type="scientific">Saccharopolyspora aridisoli</name>
    <dbReference type="NCBI Taxonomy" id="2530385"/>
    <lineage>
        <taxon>Bacteria</taxon>
        <taxon>Bacillati</taxon>
        <taxon>Actinomycetota</taxon>
        <taxon>Actinomycetes</taxon>
        <taxon>Pseudonocardiales</taxon>
        <taxon>Pseudonocardiaceae</taxon>
        <taxon>Saccharopolyspora</taxon>
    </lineage>
</organism>
<evidence type="ECO:0000256" key="11">
    <source>
        <dbReference type="ARBA" id="ARBA00078517"/>
    </source>
</evidence>
<comment type="catalytic activity">
    <reaction evidence="8">
        <text>2-ethylhexyl sulfate + 2-oxoglutarate + O2 = 2-ethylhexanal + sulfate + succinate + CO2 + H(+)</text>
        <dbReference type="Rhea" id="RHEA:47620"/>
        <dbReference type="ChEBI" id="CHEBI:15378"/>
        <dbReference type="ChEBI" id="CHEBI:15379"/>
        <dbReference type="ChEBI" id="CHEBI:16189"/>
        <dbReference type="ChEBI" id="CHEBI:16526"/>
        <dbReference type="ChEBI" id="CHEBI:16810"/>
        <dbReference type="ChEBI" id="CHEBI:30031"/>
        <dbReference type="ChEBI" id="CHEBI:87808"/>
        <dbReference type="ChEBI" id="CHEBI:87809"/>
        <dbReference type="EC" id="1.14.11.77"/>
    </reaction>
</comment>
<dbReference type="AlphaFoldDB" id="A0A4R4V171"/>
<dbReference type="FunFam" id="3.60.130.10:FF:000002">
    <property type="entry name" value="Alpha-ketoglutarate-dependent taurine dioxygenase"/>
    <property type="match status" value="1"/>
</dbReference>
<dbReference type="InterPro" id="IPR051323">
    <property type="entry name" value="AtsK-like"/>
</dbReference>
<dbReference type="PANTHER" id="PTHR30468">
    <property type="entry name" value="ALPHA-KETOGLUTARATE-DEPENDENT SULFONATE DIOXYGENASE"/>
    <property type="match status" value="1"/>
</dbReference>
<evidence type="ECO:0000256" key="10">
    <source>
        <dbReference type="ARBA" id="ARBA00067109"/>
    </source>
</evidence>
<feature type="domain" description="TauD/TfdA-like" evidence="13">
    <location>
        <begin position="15"/>
        <end position="280"/>
    </location>
</feature>
<comment type="catalytic activity">
    <reaction evidence="7">
        <text>a primary linear alkyl sulfate ester + 2-oxoglutarate + O2 = an aldehyde + sulfate + succinate + CO2 + H(+)</text>
        <dbReference type="Rhea" id="RHEA:65716"/>
        <dbReference type="ChEBI" id="CHEBI:15378"/>
        <dbReference type="ChEBI" id="CHEBI:15379"/>
        <dbReference type="ChEBI" id="CHEBI:16189"/>
        <dbReference type="ChEBI" id="CHEBI:16526"/>
        <dbReference type="ChEBI" id="CHEBI:16810"/>
        <dbReference type="ChEBI" id="CHEBI:17478"/>
        <dbReference type="ChEBI" id="CHEBI:30031"/>
        <dbReference type="ChEBI" id="CHEBI:157685"/>
        <dbReference type="EC" id="1.14.11.77"/>
    </reaction>
</comment>
<feature type="region of interest" description="Disordered" evidence="12">
    <location>
        <begin position="290"/>
        <end position="309"/>
    </location>
</feature>
<dbReference type="GO" id="GO:0005737">
    <property type="term" value="C:cytoplasm"/>
    <property type="evidence" value="ECO:0007669"/>
    <property type="project" value="TreeGrafter"/>
</dbReference>
<comment type="cofactor">
    <cofactor evidence="1">
        <name>Fe(2+)</name>
        <dbReference type="ChEBI" id="CHEBI:29033"/>
    </cofactor>
</comment>
<dbReference type="Proteomes" id="UP000294744">
    <property type="component" value="Unassembled WGS sequence"/>
</dbReference>
<dbReference type="OrthoDB" id="581608at2"/>
<sequence>MTAIAKQKSPLDVVKLGANIGARIDDVRLGGDLDASTVAEIRSALLAHKVVFFRNQHHLDEIGQQEFASLLGDLTLAHPTTTSRAIGNILPIDSEYGKANSWHTDVTFVDRVPAISVLRAVQLPPYGGNTTWANTAAAYESLPDPLKALVNELWAVHTNDYDYAARVDETRTGGVDVKERTHRAEFVSDLYETEHPVVRVHPETGERTLLLGHFVKRFVGLRSSESQALFRLLQDRVTSLENTARWQWQPDDVAIWDNRATQHYALADYDDQARRMHRVTVAGDVPVSLDGRRSETRVGDPSAYSALPA</sequence>
<dbReference type="GO" id="GO:0046872">
    <property type="term" value="F:metal ion binding"/>
    <property type="evidence" value="ECO:0007669"/>
    <property type="project" value="UniProtKB-KW"/>
</dbReference>